<comment type="caution">
    <text evidence="3">The sequence shown here is derived from an EMBL/GenBank/DDBJ whole genome shotgun (WGS) entry which is preliminary data.</text>
</comment>
<organism evidence="3 4">
    <name type="scientific">Aspergillus oryzae var. brunneus</name>
    <dbReference type="NCBI Taxonomy" id="332754"/>
    <lineage>
        <taxon>Eukaryota</taxon>
        <taxon>Fungi</taxon>
        <taxon>Dikarya</taxon>
        <taxon>Ascomycota</taxon>
        <taxon>Pezizomycotina</taxon>
        <taxon>Eurotiomycetes</taxon>
        <taxon>Eurotiomycetidae</taxon>
        <taxon>Eurotiales</taxon>
        <taxon>Aspergillaceae</taxon>
        <taxon>Aspergillus</taxon>
        <taxon>Aspergillus subgen. Circumdati</taxon>
    </lineage>
</organism>
<evidence type="ECO:0000256" key="2">
    <source>
        <dbReference type="SAM" id="SignalP"/>
    </source>
</evidence>
<evidence type="ECO:0000256" key="1">
    <source>
        <dbReference type="SAM" id="MobiDB-lite"/>
    </source>
</evidence>
<sequence>MYTFPLLLGILAATKDLALAKPTQKWGLREFNNLVTFGDSYTDDTRASYFYAHNGSAPPVGWKQPEVHTKPQRLEAQFNP</sequence>
<accession>A0ABQ6KDB1</accession>
<dbReference type="Proteomes" id="UP001165189">
    <property type="component" value="Unassembled WGS sequence"/>
</dbReference>
<keyword evidence="2" id="KW-0732">Signal</keyword>
<dbReference type="EMBL" id="BSYB01000006">
    <property type="protein sequence ID" value="GMG42829.1"/>
    <property type="molecule type" value="Genomic_DNA"/>
</dbReference>
<evidence type="ECO:0000313" key="4">
    <source>
        <dbReference type="Proteomes" id="UP001165189"/>
    </source>
</evidence>
<feature type="chain" id="PRO_5045279105" evidence="2">
    <location>
        <begin position="21"/>
        <end position="80"/>
    </location>
</feature>
<gene>
    <name evidence="3" type="ORF">Aory05_000193600</name>
</gene>
<protein>
    <submittedName>
        <fullName evidence="3">Unnamed protein product</fullName>
    </submittedName>
</protein>
<reference evidence="3" key="1">
    <citation type="submission" date="2023-04" db="EMBL/GenBank/DDBJ databases">
        <title>Aspergillus oryzae var. brunneus NBRC 4377.</title>
        <authorList>
            <person name="Ichikawa N."/>
            <person name="Sato H."/>
            <person name="Tonouchi N."/>
        </authorList>
    </citation>
    <scope>NUCLEOTIDE SEQUENCE</scope>
    <source>
        <strain evidence="3">NBRC 4377</strain>
    </source>
</reference>
<evidence type="ECO:0000313" key="3">
    <source>
        <dbReference type="EMBL" id="GMG42829.1"/>
    </source>
</evidence>
<keyword evidence="4" id="KW-1185">Reference proteome</keyword>
<proteinExistence type="predicted"/>
<feature type="signal peptide" evidence="2">
    <location>
        <begin position="1"/>
        <end position="20"/>
    </location>
</feature>
<name>A0ABQ6KDB1_ASPOZ</name>
<feature type="region of interest" description="Disordered" evidence="1">
    <location>
        <begin position="61"/>
        <end position="80"/>
    </location>
</feature>